<protein>
    <submittedName>
        <fullName evidence="8">Response regulator transcription factor</fullName>
    </submittedName>
</protein>
<dbReference type="InterPro" id="IPR058245">
    <property type="entry name" value="NreC/VraR/RcsB-like_REC"/>
</dbReference>
<dbReference type="Gene3D" id="3.40.50.2300">
    <property type="match status" value="1"/>
</dbReference>
<dbReference type="RefSeq" id="WP_143920668.1">
    <property type="nucleotide sequence ID" value="NZ_VLTK01000001.1"/>
</dbReference>
<reference evidence="8 9" key="1">
    <citation type="submission" date="2019-07" db="EMBL/GenBank/DDBJ databases">
        <title>Draft genome sequence of Brevibacterium aurantiacum XU54 isolated from Xinjiang China.</title>
        <authorList>
            <person name="Xu X."/>
        </authorList>
    </citation>
    <scope>NUCLEOTIDE SEQUENCE [LARGE SCALE GENOMIC DNA]</scope>
    <source>
        <strain evidence="8 9">XU54</strain>
    </source>
</reference>
<dbReference type="SMART" id="SM00448">
    <property type="entry name" value="REC"/>
    <property type="match status" value="1"/>
</dbReference>
<dbReference type="InterPro" id="IPR000792">
    <property type="entry name" value="Tscrpt_reg_LuxR_C"/>
</dbReference>
<evidence type="ECO:0000313" key="8">
    <source>
        <dbReference type="EMBL" id="TSI19614.1"/>
    </source>
</evidence>
<dbReference type="InterPro" id="IPR011006">
    <property type="entry name" value="CheY-like_superfamily"/>
</dbReference>
<keyword evidence="9" id="KW-1185">Reference proteome</keyword>
<dbReference type="PANTHER" id="PTHR43214:SF24">
    <property type="entry name" value="TRANSCRIPTIONAL REGULATORY PROTEIN NARL-RELATED"/>
    <property type="match status" value="1"/>
</dbReference>
<evidence type="ECO:0000256" key="3">
    <source>
        <dbReference type="ARBA" id="ARBA00023125"/>
    </source>
</evidence>
<dbReference type="Pfam" id="PF00196">
    <property type="entry name" value="GerE"/>
    <property type="match status" value="1"/>
</dbReference>
<dbReference type="OrthoDB" id="4803010at2"/>
<dbReference type="CDD" id="cd17535">
    <property type="entry name" value="REC_NarL-like"/>
    <property type="match status" value="1"/>
</dbReference>
<dbReference type="EMBL" id="VLTK01000001">
    <property type="protein sequence ID" value="TSI19614.1"/>
    <property type="molecule type" value="Genomic_DNA"/>
</dbReference>
<dbReference type="PROSITE" id="PS50110">
    <property type="entry name" value="RESPONSE_REGULATORY"/>
    <property type="match status" value="1"/>
</dbReference>
<keyword evidence="1 5" id="KW-0597">Phosphoprotein</keyword>
<dbReference type="GO" id="GO:0006355">
    <property type="term" value="P:regulation of DNA-templated transcription"/>
    <property type="evidence" value="ECO:0007669"/>
    <property type="project" value="InterPro"/>
</dbReference>
<keyword evidence="3" id="KW-0238">DNA-binding</keyword>
<evidence type="ECO:0000256" key="5">
    <source>
        <dbReference type="PROSITE-ProRule" id="PRU00169"/>
    </source>
</evidence>
<feature type="modified residue" description="4-aspartylphosphate" evidence="5">
    <location>
        <position position="55"/>
    </location>
</feature>
<evidence type="ECO:0000256" key="4">
    <source>
        <dbReference type="ARBA" id="ARBA00023163"/>
    </source>
</evidence>
<dbReference type="SUPFAM" id="SSF46894">
    <property type="entry name" value="C-terminal effector domain of the bipartite response regulators"/>
    <property type="match status" value="1"/>
</dbReference>
<dbReference type="SMART" id="SM00421">
    <property type="entry name" value="HTH_LUXR"/>
    <property type="match status" value="1"/>
</dbReference>
<dbReference type="PANTHER" id="PTHR43214">
    <property type="entry name" value="TWO-COMPONENT RESPONSE REGULATOR"/>
    <property type="match status" value="1"/>
</dbReference>
<dbReference type="InterPro" id="IPR001789">
    <property type="entry name" value="Sig_transdc_resp-reg_receiver"/>
</dbReference>
<dbReference type="Pfam" id="PF00072">
    <property type="entry name" value="Response_reg"/>
    <property type="match status" value="1"/>
</dbReference>
<dbReference type="InterPro" id="IPR039420">
    <property type="entry name" value="WalR-like"/>
</dbReference>
<feature type="domain" description="HTH luxR-type" evidence="6">
    <location>
        <begin position="143"/>
        <end position="208"/>
    </location>
</feature>
<organism evidence="8 9">
    <name type="scientific">Brevibacterium aurantiacum</name>
    <dbReference type="NCBI Taxonomy" id="273384"/>
    <lineage>
        <taxon>Bacteria</taxon>
        <taxon>Bacillati</taxon>
        <taxon>Actinomycetota</taxon>
        <taxon>Actinomycetes</taxon>
        <taxon>Micrococcales</taxon>
        <taxon>Brevibacteriaceae</taxon>
        <taxon>Brevibacterium</taxon>
    </lineage>
</organism>
<evidence type="ECO:0000259" key="7">
    <source>
        <dbReference type="PROSITE" id="PS50110"/>
    </source>
</evidence>
<dbReference type="CDD" id="cd06170">
    <property type="entry name" value="LuxR_C_like"/>
    <property type="match status" value="1"/>
</dbReference>
<accession>A0A556CQA1</accession>
<gene>
    <name evidence="8" type="ORF">FO013_01265</name>
</gene>
<dbReference type="PRINTS" id="PR00038">
    <property type="entry name" value="HTHLUXR"/>
</dbReference>
<sequence>MSIRVVLIDDEPLVRAGLAAIIDSDTGLDVVGEAGDGADAIDLVQRTQPDIVIMDVRMPQLSGLEATRLLVARQDPPRVLILTTFDSDDYVFEALRAGADGFVLKRARPEELIRAVYVVAGGEVLLYPQKVREMAAQAGRREDLASVAQLSSREQEVLSLMARGLSNVEIAGELFLGSETVKTYVSSLLGKLGARDRTQAVIRAFESGFITL</sequence>
<comment type="caution">
    <text evidence="8">The sequence shown here is derived from an EMBL/GenBank/DDBJ whole genome shotgun (WGS) entry which is preliminary data.</text>
</comment>
<dbReference type="GO" id="GO:0003677">
    <property type="term" value="F:DNA binding"/>
    <property type="evidence" value="ECO:0007669"/>
    <property type="project" value="UniProtKB-KW"/>
</dbReference>
<dbReference type="PROSITE" id="PS50043">
    <property type="entry name" value="HTH_LUXR_2"/>
    <property type="match status" value="1"/>
</dbReference>
<dbReference type="GO" id="GO:0000160">
    <property type="term" value="P:phosphorelay signal transduction system"/>
    <property type="evidence" value="ECO:0007669"/>
    <property type="project" value="InterPro"/>
</dbReference>
<evidence type="ECO:0000256" key="1">
    <source>
        <dbReference type="ARBA" id="ARBA00022553"/>
    </source>
</evidence>
<name>A0A556CQA1_BREAU</name>
<proteinExistence type="predicted"/>
<dbReference type="Proteomes" id="UP000316406">
    <property type="component" value="Unassembled WGS sequence"/>
</dbReference>
<evidence type="ECO:0000313" key="9">
    <source>
        <dbReference type="Proteomes" id="UP000316406"/>
    </source>
</evidence>
<dbReference type="PROSITE" id="PS00622">
    <property type="entry name" value="HTH_LUXR_1"/>
    <property type="match status" value="1"/>
</dbReference>
<feature type="domain" description="Response regulatory" evidence="7">
    <location>
        <begin position="4"/>
        <end position="120"/>
    </location>
</feature>
<dbReference type="InterPro" id="IPR016032">
    <property type="entry name" value="Sig_transdc_resp-reg_C-effctor"/>
</dbReference>
<keyword evidence="2" id="KW-0805">Transcription regulation</keyword>
<dbReference type="AlphaFoldDB" id="A0A556CQA1"/>
<keyword evidence="4" id="KW-0804">Transcription</keyword>
<dbReference type="SUPFAM" id="SSF52172">
    <property type="entry name" value="CheY-like"/>
    <property type="match status" value="1"/>
</dbReference>
<evidence type="ECO:0000259" key="6">
    <source>
        <dbReference type="PROSITE" id="PS50043"/>
    </source>
</evidence>
<evidence type="ECO:0000256" key="2">
    <source>
        <dbReference type="ARBA" id="ARBA00023015"/>
    </source>
</evidence>